<reference evidence="3 4" key="1">
    <citation type="journal article" date="2020" name="ISME J.">
        <title>Uncovering the hidden diversity of litter-decomposition mechanisms in mushroom-forming fungi.</title>
        <authorList>
            <person name="Floudas D."/>
            <person name="Bentzer J."/>
            <person name="Ahren D."/>
            <person name="Johansson T."/>
            <person name="Persson P."/>
            <person name="Tunlid A."/>
        </authorList>
    </citation>
    <scope>NUCLEOTIDE SEQUENCE [LARGE SCALE GENOMIC DNA]</scope>
    <source>
        <strain evidence="3 4">CBS 291.85</strain>
    </source>
</reference>
<dbReference type="GO" id="GO:0070042">
    <property type="term" value="F:rRNA (uridine-N3-)-methyltransferase activity"/>
    <property type="evidence" value="ECO:0007669"/>
    <property type="project" value="InterPro"/>
</dbReference>
<feature type="region of interest" description="Disordered" evidence="1">
    <location>
        <begin position="258"/>
        <end position="299"/>
    </location>
</feature>
<sequence length="383" mass="42277">MRDATHPSSPTKNHHPKMGKSSKSLKSALQSQQSRLKLKEKEKAAQAAKAALQKGKKLAQGNPNAKGKRKAKADSVDDFTSASSISSRPVAGTSTSTSASPLDRHGSHAQATRRPTIPFRPTDTILLIGEGNFSFTRALVLHPPASVNSGLDHLPPRNVTATAYDSEEECYEKYPGAEEIVRGLKEKGVEVRFGVDATKLERVSGFKGRKWDRIVWNFPHAGKGITDQDRNILSNQMLILGFLRSAAKFLKSGTVPVVNRSGKKKTKPDDDEDDEAEEDREMDVDEPAPHTNSSERGTILITLRNVSPYTLWDVPKLAKNPPPPTQGSNPPNPRYTLLRSFAFHRRIWQGYAHRMTKGERAHGTGKTGEGGEDRTWEFCLRDV</sequence>
<dbReference type="OrthoDB" id="273345at2759"/>
<feature type="compositionally biased region" description="Polar residues" evidence="1">
    <location>
        <begin position="1"/>
        <end position="11"/>
    </location>
</feature>
<protein>
    <recommendedName>
        <fullName evidence="2">25S rRNA (uridine-N(3))-methyltransferase BMT5-like domain-containing protein</fullName>
    </recommendedName>
</protein>
<dbReference type="Proteomes" id="UP000559256">
    <property type="component" value="Unassembled WGS sequence"/>
</dbReference>
<organism evidence="3 4">
    <name type="scientific">Tetrapyrgos nigripes</name>
    <dbReference type="NCBI Taxonomy" id="182062"/>
    <lineage>
        <taxon>Eukaryota</taxon>
        <taxon>Fungi</taxon>
        <taxon>Dikarya</taxon>
        <taxon>Basidiomycota</taxon>
        <taxon>Agaricomycotina</taxon>
        <taxon>Agaricomycetes</taxon>
        <taxon>Agaricomycetidae</taxon>
        <taxon>Agaricales</taxon>
        <taxon>Marasmiineae</taxon>
        <taxon>Marasmiaceae</taxon>
        <taxon>Tetrapyrgos</taxon>
    </lineage>
</organism>
<evidence type="ECO:0000313" key="4">
    <source>
        <dbReference type="Proteomes" id="UP000559256"/>
    </source>
</evidence>
<evidence type="ECO:0000256" key="1">
    <source>
        <dbReference type="SAM" id="MobiDB-lite"/>
    </source>
</evidence>
<evidence type="ECO:0000313" key="3">
    <source>
        <dbReference type="EMBL" id="KAF5368172.1"/>
    </source>
</evidence>
<name>A0A8H5GNE0_9AGAR</name>
<feature type="compositionally biased region" description="Low complexity" evidence="1">
    <location>
        <begin position="21"/>
        <end position="35"/>
    </location>
</feature>
<dbReference type="InterPro" id="IPR019446">
    <property type="entry name" value="BMT5-like"/>
</dbReference>
<feature type="compositionally biased region" description="Low complexity" evidence="1">
    <location>
        <begin position="45"/>
        <end position="61"/>
    </location>
</feature>
<dbReference type="Pfam" id="PF10354">
    <property type="entry name" value="BMT5-like"/>
    <property type="match status" value="1"/>
</dbReference>
<keyword evidence="4" id="KW-1185">Reference proteome</keyword>
<dbReference type="PANTHER" id="PTHR11538">
    <property type="entry name" value="PHENYLALANYL-TRNA SYNTHETASE"/>
    <property type="match status" value="1"/>
</dbReference>
<dbReference type="GO" id="GO:0005737">
    <property type="term" value="C:cytoplasm"/>
    <property type="evidence" value="ECO:0007669"/>
    <property type="project" value="TreeGrafter"/>
</dbReference>
<dbReference type="EMBL" id="JAACJM010000016">
    <property type="protein sequence ID" value="KAF5368172.1"/>
    <property type="molecule type" value="Genomic_DNA"/>
</dbReference>
<dbReference type="GO" id="GO:0070475">
    <property type="term" value="P:rRNA base methylation"/>
    <property type="evidence" value="ECO:0007669"/>
    <property type="project" value="InterPro"/>
</dbReference>
<gene>
    <name evidence="3" type="ORF">D9758_018424</name>
</gene>
<dbReference type="PANTHER" id="PTHR11538:SF26">
    <property type="entry name" value="FERREDOXIN-FOLD ANTICODON-BINDING DOMAIN-CONTAINING PROTEIN 1"/>
    <property type="match status" value="1"/>
</dbReference>
<proteinExistence type="predicted"/>
<accession>A0A8H5GNE0</accession>
<feature type="compositionally biased region" description="Polar residues" evidence="1">
    <location>
        <begin position="78"/>
        <end position="100"/>
    </location>
</feature>
<feature type="region of interest" description="Disordered" evidence="1">
    <location>
        <begin position="1"/>
        <end position="117"/>
    </location>
</feature>
<comment type="caution">
    <text evidence="3">The sequence shown here is derived from an EMBL/GenBank/DDBJ whole genome shotgun (WGS) entry which is preliminary data.</text>
</comment>
<feature type="compositionally biased region" description="Acidic residues" evidence="1">
    <location>
        <begin position="269"/>
        <end position="286"/>
    </location>
</feature>
<evidence type="ECO:0000259" key="2">
    <source>
        <dbReference type="Pfam" id="PF10354"/>
    </source>
</evidence>
<feature type="domain" description="25S rRNA (uridine-N(3))-methyltransferase BMT5-like" evidence="2">
    <location>
        <begin position="126"/>
        <end position="354"/>
    </location>
</feature>
<dbReference type="AlphaFoldDB" id="A0A8H5GNE0"/>